<comment type="caution">
    <text evidence="15">The sequence shown here is derived from an EMBL/GenBank/DDBJ whole genome shotgun (WGS) entry which is preliminary data.</text>
</comment>
<dbReference type="EMBL" id="JABAIL010000004">
    <property type="protein sequence ID" value="NLR92617.1"/>
    <property type="molecule type" value="Genomic_DNA"/>
</dbReference>
<evidence type="ECO:0000256" key="8">
    <source>
        <dbReference type="ARBA" id="ARBA00023170"/>
    </source>
</evidence>
<dbReference type="GO" id="GO:0044718">
    <property type="term" value="P:siderophore transmembrane transport"/>
    <property type="evidence" value="ECO:0007669"/>
    <property type="project" value="TreeGrafter"/>
</dbReference>
<feature type="domain" description="TonB-dependent receptor-like beta-barrel" evidence="13">
    <location>
        <begin position="331"/>
        <end position="817"/>
    </location>
</feature>
<evidence type="ECO:0000256" key="2">
    <source>
        <dbReference type="ARBA" id="ARBA00022448"/>
    </source>
</evidence>
<evidence type="ECO:0000256" key="3">
    <source>
        <dbReference type="ARBA" id="ARBA00022452"/>
    </source>
</evidence>
<evidence type="ECO:0000256" key="6">
    <source>
        <dbReference type="ARBA" id="ARBA00023077"/>
    </source>
</evidence>
<evidence type="ECO:0000256" key="12">
    <source>
        <dbReference type="SAM" id="SignalP"/>
    </source>
</evidence>
<keyword evidence="3 10" id="KW-1134">Transmembrane beta strand</keyword>
<dbReference type="SUPFAM" id="SSF49464">
    <property type="entry name" value="Carboxypeptidase regulatory domain-like"/>
    <property type="match status" value="1"/>
</dbReference>
<keyword evidence="9 10" id="KW-0998">Cell outer membrane</keyword>
<dbReference type="Gene3D" id="2.60.40.1120">
    <property type="entry name" value="Carboxypeptidase-like, regulatory domain"/>
    <property type="match status" value="1"/>
</dbReference>
<keyword evidence="5 12" id="KW-0732">Signal</keyword>
<feature type="domain" description="TonB-dependent receptor plug" evidence="14">
    <location>
        <begin position="121"/>
        <end position="219"/>
    </location>
</feature>
<dbReference type="Gene3D" id="2.40.170.20">
    <property type="entry name" value="TonB-dependent receptor, beta-barrel domain"/>
    <property type="match status" value="1"/>
</dbReference>
<comment type="similarity">
    <text evidence="10 11">Belongs to the TonB-dependent receptor family.</text>
</comment>
<sequence length="855" mass="93560">MKKAILLLLCTLLSQLMYAQEATTIIKGTVIEKEIDQPVIGASIIIKGTTTGTTSDFDGNFALKSNTTGTATVVISFVGLQSIETEVDFNGATVEMGEIYMESDAIGLAEVEVVASVAVDRKTPVAVSTVKPEVLEEKLGTQEFPEILKSTPGVYATKSGGGFGDSRINLRGFSSENIAVMINGVPVNDMENGAVYWSNWAGLSDVTRTMQVQRGLGASKVAVPSVGGTINILTRTTDAKKGGSVYYGIGNNNYNKIAFTASTGKTENGWAITVSGAKTTGNGFVDATQFEGYSYFANVSKEINAQHQLSFTVFGAPQVHGQRSNKLNLLDYQESGRGIKFNGDWGYRNGEVFNIRENYYHKPQMSLNWYYNINDKLDLATVVYASIGRGGGSRGVGVDKFSPNWSSPYRRDGVIDIDRIVDENVALGRQGSESIIVNGVNNHQWYGGLSTLTATFSDYITFTGGLDIRYYEGNHYREVKDLLGGQFYMDPALSGAEAGAPGSFARPSKVGDKVEYNNDGLVWWQALFAQAEYSKDALSAFVSASISNQSFQRIDYLQYRPENQATDWQSFFGYNIKGGANYNLNENHNVFVNAGYFSRQPFFNSVWPTYTNDTNTGVVNEKALSFEVGYGYRSKLVSGNVNLYHTTWKDKYYRASVRPDNSSETFSANIPGIDALHMGVELDLVIRPTDKLNITAMFSYGDWKWNSDVLGVPILDNTQQVVGEVDIYAKGVHVGDAAQTTGAIGVSYLVLGGLKVGADWNIADRLYANFNVTQLDSPEKSVDSWQVPTYNLFDLFASYKFPMGPFDASLNAKVNNVGNVKYVSDAFDGSTHDYQTAQVFYGAGTTWSTSLKVQF</sequence>
<evidence type="ECO:0000256" key="9">
    <source>
        <dbReference type="ARBA" id="ARBA00023237"/>
    </source>
</evidence>
<evidence type="ECO:0000256" key="5">
    <source>
        <dbReference type="ARBA" id="ARBA00022729"/>
    </source>
</evidence>
<dbReference type="Pfam" id="PF13715">
    <property type="entry name" value="CarbopepD_reg_2"/>
    <property type="match status" value="1"/>
</dbReference>
<organism evidence="15 16">
    <name type="scientific">Flammeovirga agarivorans</name>
    <dbReference type="NCBI Taxonomy" id="2726742"/>
    <lineage>
        <taxon>Bacteria</taxon>
        <taxon>Pseudomonadati</taxon>
        <taxon>Bacteroidota</taxon>
        <taxon>Cytophagia</taxon>
        <taxon>Cytophagales</taxon>
        <taxon>Flammeovirgaceae</taxon>
        <taxon>Flammeovirga</taxon>
    </lineage>
</organism>
<dbReference type="InterPro" id="IPR008969">
    <property type="entry name" value="CarboxyPept-like_regulatory"/>
</dbReference>
<keyword evidence="4 10" id="KW-0812">Transmembrane</keyword>
<dbReference type="Proteomes" id="UP000585050">
    <property type="component" value="Unassembled WGS sequence"/>
</dbReference>
<evidence type="ECO:0000313" key="15">
    <source>
        <dbReference type="EMBL" id="NLR92617.1"/>
    </source>
</evidence>
<comment type="subcellular location">
    <subcellularLocation>
        <location evidence="1 10">Cell outer membrane</location>
        <topology evidence="1 10">Multi-pass membrane protein</topology>
    </subcellularLocation>
</comment>
<dbReference type="RefSeq" id="WP_168883322.1">
    <property type="nucleotide sequence ID" value="NZ_JABAIL010000004.1"/>
</dbReference>
<feature type="chain" id="PRO_5030710796" evidence="12">
    <location>
        <begin position="20"/>
        <end position="855"/>
    </location>
</feature>
<dbReference type="GO" id="GO:0009279">
    <property type="term" value="C:cell outer membrane"/>
    <property type="evidence" value="ECO:0007669"/>
    <property type="project" value="UniProtKB-SubCell"/>
</dbReference>
<evidence type="ECO:0000256" key="1">
    <source>
        <dbReference type="ARBA" id="ARBA00004571"/>
    </source>
</evidence>
<dbReference type="GO" id="GO:0015344">
    <property type="term" value="F:siderophore uptake transmembrane transporter activity"/>
    <property type="evidence" value="ECO:0007669"/>
    <property type="project" value="TreeGrafter"/>
</dbReference>
<evidence type="ECO:0000256" key="7">
    <source>
        <dbReference type="ARBA" id="ARBA00023136"/>
    </source>
</evidence>
<dbReference type="InterPro" id="IPR012910">
    <property type="entry name" value="Plug_dom"/>
</dbReference>
<evidence type="ECO:0000256" key="4">
    <source>
        <dbReference type="ARBA" id="ARBA00022692"/>
    </source>
</evidence>
<dbReference type="PROSITE" id="PS52016">
    <property type="entry name" value="TONB_DEPENDENT_REC_3"/>
    <property type="match status" value="1"/>
</dbReference>
<dbReference type="AlphaFoldDB" id="A0A7X8SM19"/>
<keyword evidence="2 10" id="KW-0813">Transport</keyword>
<accession>A0A7X8SM19</accession>
<dbReference type="PANTHER" id="PTHR30069:SF29">
    <property type="entry name" value="HEMOGLOBIN AND HEMOGLOBIN-HAPTOGLOBIN-BINDING PROTEIN 1-RELATED"/>
    <property type="match status" value="1"/>
</dbReference>
<dbReference type="Gene3D" id="2.170.130.10">
    <property type="entry name" value="TonB-dependent receptor, plug domain"/>
    <property type="match status" value="1"/>
</dbReference>
<evidence type="ECO:0000259" key="13">
    <source>
        <dbReference type="Pfam" id="PF00593"/>
    </source>
</evidence>
<evidence type="ECO:0000256" key="11">
    <source>
        <dbReference type="RuleBase" id="RU003357"/>
    </source>
</evidence>
<dbReference type="InterPro" id="IPR036942">
    <property type="entry name" value="Beta-barrel_TonB_sf"/>
</dbReference>
<evidence type="ECO:0000256" key="10">
    <source>
        <dbReference type="PROSITE-ProRule" id="PRU01360"/>
    </source>
</evidence>
<protein>
    <submittedName>
        <fullName evidence="15">TonB-dependent receptor</fullName>
    </submittedName>
</protein>
<evidence type="ECO:0000313" key="16">
    <source>
        <dbReference type="Proteomes" id="UP000585050"/>
    </source>
</evidence>
<dbReference type="InterPro" id="IPR000531">
    <property type="entry name" value="Beta-barrel_TonB"/>
</dbReference>
<proteinExistence type="inferred from homology"/>
<dbReference type="PANTHER" id="PTHR30069">
    <property type="entry name" value="TONB-DEPENDENT OUTER MEMBRANE RECEPTOR"/>
    <property type="match status" value="1"/>
</dbReference>
<dbReference type="SUPFAM" id="SSF56935">
    <property type="entry name" value="Porins"/>
    <property type="match status" value="1"/>
</dbReference>
<gene>
    <name evidence="15" type="ORF">HGP29_15470</name>
</gene>
<dbReference type="InterPro" id="IPR037066">
    <property type="entry name" value="Plug_dom_sf"/>
</dbReference>
<dbReference type="Pfam" id="PF07715">
    <property type="entry name" value="Plug"/>
    <property type="match status" value="1"/>
</dbReference>
<keyword evidence="8 15" id="KW-0675">Receptor</keyword>
<evidence type="ECO:0000259" key="14">
    <source>
        <dbReference type="Pfam" id="PF07715"/>
    </source>
</evidence>
<keyword evidence="7 10" id="KW-0472">Membrane</keyword>
<reference evidence="15 16" key="1">
    <citation type="submission" date="2020-04" db="EMBL/GenBank/DDBJ databases">
        <title>Flammeovirga sp. SR4, a novel species isolated from seawater.</title>
        <authorList>
            <person name="Wang X."/>
        </authorList>
    </citation>
    <scope>NUCLEOTIDE SEQUENCE [LARGE SCALE GENOMIC DNA]</scope>
    <source>
        <strain evidence="15 16">SR4</strain>
    </source>
</reference>
<name>A0A7X8SM19_9BACT</name>
<keyword evidence="6 11" id="KW-0798">TonB box</keyword>
<dbReference type="Pfam" id="PF00593">
    <property type="entry name" value="TonB_dep_Rec_b-barrel"/>
    <property type="match status" value="1"/>
</dbReference>
<dbReference type="InterPro" id="IPR039426">
    <property type="entry name" value="TonB-dep_rcpt-like"/>
</dbReference>
<feature type="signal peptide" evidence="12">
    <location>
        <begin position="1"/>
        <end position="19"/>
    </location>
</feature>
<keyword evidence="16" id="KW-1185">Reference proteome</keyword>